<sequence>MNSECRLPSFPELLQSISREPPFEYQYTSHAAGQSIDIGLRQFQETPAETPAAVVAQPPMGGRYSQTPCHSNGQPHVEWLRPSRSAETKGGTQKRSRPPKKQKHPTKTSITWYDRHNLNKQRYNGNRRGY</sequence>
<gene>
    <name evidence="2" type="ORF">MVEN_01138900</name>
</gene>
<protein>
    <submittedName>
        <fullName evidence="2">Uncharacterized protein</fullName>
    </submittedName>
</protein>
<proteinExistence type="predicted"/>
<feature type="compositionally biased region" description="Polar residues" evidence="1">
    <location>
        <begin position="64"/>
        <end position="74"/>
    </location>
</feature>
<keyword evidence="3" id="KW-1185">Reference proteome</keyword>
<organism evidence="2 3">
    <name type="scientific">Mycena venus</name>
    <dbReference type="NCBI Taxonomy" id="2733690"/>
    <lineage>
        <taxon>Eukaryota</taxon>
        <taxon>Fungi</taxon>
        <taxon>Dikarya</taxon>
        <taxon>Basidiomycota</taxon>
        <taxon>Agaricomycotina</taxon>
        <taxon>Agaricomycetes</taxon>
        <taxon>Agaricomycetidae</taxon>
        <taxon>Agaricales</taxon>
        <taxon>Marasmiineae</taxon>
        <taxon>Mycenaceae</taxon>
        <taxon>Mycena</taxon>
    </lineage>
</organism>
<dbReference type="EMBL" id="JACAZI010000008">
    <property type="protein sequence ID" value="KAF7354496.1"/>
    <property type="molecule type" value="Genomic_DNA"/>
</dbReference>
<reference evidence="2" key="1">
    <citation type="submission" date="2020-05" db="EMBL/GenBank/DDBJ databases">
        <title>Mycena genomes resolve the evolution of fungal bioluminescence.</title>
        <authorList>
            <person name="Tsai I.J."/>
        </authorList>
    </citation>
    <scope>NUCLEOTIDE SEQUENCE</scope>
    <source>
        <strain evidence="2">CCC161011</strain>
    </source>
</reference>
<accession>A0A8H6Y992</accession>
<name>A0A8H6Y992_9AGAR</name>
<evidence type="ECO:0000256" key="1">
    <source>
        <dbReference type="SAM" id="MobiDB-lite"/>
    </source>
</evidence>
<comment type="caution">
    <text evidence="2">The sequence shown here is derived from an EMBL/GenBank/DDBJ whole genome shotgun (WGS) entry which is preliminary data.</text>
</comment>
<evidence type="ECO:0000313" key="2">
    <source>
        <dbReference type="EMBL" id="KAF7354496.1"/>
    </source>
</evidence>
<feature type="compositionally biased region" description="Basic residues" evidence="1">
    <location>
        <begin position="92"/>
        <end position="106"/>
    </location>
</feature>
<dbReference type="OrthoDB" id="2979593at2759"/>
<evidence type="ECO:0000313" key="3">
    <source>
        <dbReference type="Proteomes" id="UP000620124"/>
    </source>
</evidence>
<dbReference type="AlphaFoldDB" id="A0A8H6Y992"/>
<feature type="region of interest" description="Disordered" evidence="1">
    <location>
        <begin position="56"/>
        <end position="130"/>
    </location>
</feature>
<dbReference type="Proteomes" id="UP000620124">
    <property type="component" value="Unassembled WGS sequence"/>
</dbReference>
<feature type="compositionally biased region" description="Basic and acidic residues" evidence="1">
    <location>
        <begin position="78"/>
        <end position="87"/>
    </location>
</feature>